<gene>
    <name evidence="8" type="primary">cydB</name>
    <name evidence="8" type="ORF">ENV52_05800</name>
</gene>
<name>A0A7V6A314_9BACT</name>
<feature type="transmembrane region" description="Helical" evidence="7">
    <location>
        <begin position="88"/>
        <end position="110"/>
    </location>
</feature>
<dbReference type="EMBL" id="DTGR01000091">
    <property type="protein sequence ID" value="HHS29200.1"/>
    <property type="molecule type" value="Genomic_DNA"/>
</dbReference>
<reference evidence="8" key="1">
    <citation type="journal article" date="2020" name="mSystems">
        <title>Genome- and Community-Level Interaction Insights into Carbon Utilization and Element Cycling Functions of Hydrothermarchaeota in Hydrothermal Sediment.</title>
        <authorList>
            <person name="Zhou Z."/>
            <person name="Liu Y."/>
            <person name="Xu W."/>
            <person name="Pan J."/>
            <person name="Luo Z.H."/>
            <person name="Li M."/>
        </authorList>
    </citation>
    <scope>NUCLEOTIDE SEQUENCE [LARGE SCALE GENOMIC DNA]</scope>
    <source>
        <strain evidence="8">SpSt-767</strain>
    </source>
</reference>
<dbReference type="NCBIfam" id="TIGR00203">
    <property type="entry name" value="cydB"/>
    <property type="match status" value="1"/>
</dbReference>
<comment type="similarity">
    <text evidence="2">Belongs to the cytochrome ubiquinol oxidase subunit 2 family.</text>
</comment>
<dbReference type="GO" id="GO:0009055">
    <property type="term" value="F:electron transfer activity"/>
    <property type="evidence" value="ECO:0007669"/>
    <property type="project" value="TreeGrafter"/>
</dbReference>
<evidence type="ECO:0000256" key="3">
    <source>
        <dbReference type="ARBA" id="ARBA00022475"/>
    </source>
</evidence>
<dbReference type="GO" id="GO:0019646">
    <property type="term" value="P:aerobic electron transport chain"/>
    <property type="evidence" value="ECO:0007669"/>
    <property type="project" value="TreeGrafter"/>
</dbReference>
<sequence length="339" mass="37751">MFSFTTFLDLPLIWFALIILAIFLYVILDGFDLGVGILFPFAPSEKCRDRMMNSIAPFWDGNETWLVLGGGGLFAAFPLAYAVLMPALYIPVIVMLLGLAFRGVAFEFRFKAAGTTRKLWDWSFNVGSLVAAFCQGLFLGTCIQGIKVQGRSFAGSGFEWLSGFSIMTGLALVCGYALLGSTWLIMKTEDDTQQWARRCAKVFLVLVAAFMILVSLGTPLINPGIKQFWFSRPNILYLFPLPLFAAGILAFLWLDLRQGREYRPFFLSLGLFLMNYLGLGVSLWPWLVPYAITYRQAAAAPQSQALLLIGAAVCLPVILAYQAFSYFVFRGKTSDEGFY</sequence>
<keyword evidence="6 7" id="KW-0472">Membrane</keyword>
<evidence type="ECO:0000256" key="6">
    <source>
        <dbReference type="ARBA" id="ARBA00023136"/>
    </source>
</evidence>
<dbReference type="GO" id="GO:0016682">
    <property type="term" value="F:oxidoreductase activity, acting on diphenols and related substances as donors, oxygen as acceptor"/>
    <property type="evidence" value="ECO:0007669"/>
    <property type="project" value="TreeGrafter"/>
</dbReference>
<accession>A0A7V6A314</accession>
<dbReference type="GO" id="GO:0005886">
    <property type="term" value="C:plasma membrane"/>
    <property type="evidence" value="ECO:0007669"/>
    <property type="project" value="UniProtKB-SubCell"/>
</dbReference>
<dbReference type="PANTHER" id="PTHR43141:SF4">
    <property type="entry name" value="CYTOCHROME BD2 SUBUNIT II"/>
    <property type="match status" value="1"/>
</dbReference>
<comment type="subcellular location">
    <subcellularLocation>
        <location evidence="1">Cell membrane</location>
        <topology evidence="1">Multi-pass membrane protein</topology>
    </subcellularLocation>
</comment>
<dbReference type="AlphaFoldDB" id="A0A7V6A314"/>
<dbReference type="InterPro" id="IPR003317">
    <property type="entry name" value="Cyt-d_oxidase_su2"/>
</dbReference>
<evidence type="ECO:0000256" key="4">
    <source>
        <dbReference type="ARBA" id="ARBA00022692"/>
    </source>
</evidence>
<keyword evidence="5 7" id="KW-1133">Transmembrane helix</keyword>
<feature type="transmembrane region" description="Helical" evidence="7">
    <location>
        <begin position="12"/>
        <end position="42"/>
    </location>
</feature>
<feature type="transmembrane region" description="Helical" evidence="7">
    <location>
        <begin position="266"/>
        <end position="287"/>
    </location>
</feature>
<keyword evidence="3" id="KW-1003">Cell membrane</keyword>
<dbReference type="PANTHER" id="PTHR43141">
    <property type="entry name" value="CYTOCHROME BD2 SUBUNIT II"/>
    <property type="match status" value="1"/>
</dbReference>
<keyword evidence="4 7" id="KW-0812">Transmembrane</keyword>
<dbReference type="GO" id="GO:0070069">
    <property type="term" value="C:cytochrome complex"/>
    <property type="evidence" value="ECO:0007669"/>
    <property type="project" value="TreeGrafter"/>
</dbReference>
<protein>
    <submittedName>
        <fullName evidence="8">Cytochrome d ubiquinol oxidase subunit II</fullName>
    </submittedName>
</protein>
<evidence type="ECO:0000313" key="8">
    <source>
        <dbReference type="EMBL" id="HHS29200.1"/>
    </source>
</evidence>
<feature type="transmembrane region" description="Helical" evidence="7">
    <location>
        <begin position="122"/>
        <end position="146"/>
    </location>
</feature>
<proteinExistence type="inferred from homology"/>
<feature type="transmembrane region" description="Helical" evidence="7">
    <location>
        <begin position="200"/>
        <end position="222"/>
    </location>
</feature>
<feature type="transmembrane region" description="Helical" evidence="7">
    <location>
        <begin position="158"/>
        <end position="179"/>
    </location>
</feature>
<evidence type="ECO:0000256" key="1">
    <source>
        <dbReference type="ARBA" id="ARBA00004651"/>
    </source>
</evidence>
<feature type="transmembrane region" description="Helical" evidence="7">
    <location>
        <begin position="234"/>
        <end position="254"/>
    </location>
</feature>
<organism evidence="8">
    <name type="scientific">Desulfobacca acetoxidans</name>
    <dbReference type="NCBI Taxonomy" id="60893"/>
    <lineage>
        <taxon>Bacteria</taxon>
        <taxon>Pseudomonadati</taxon>
        <taxon>Thermodesulfobacteriota</taxon>
        <taxon>Desulfobaccia</taxon>
        <taxon>Desulfobaccales</taxon>
        <taxon>Desulfobaccaceae</taxon>
        <taxon>Desulfobacca</taxon>
    </lineage>
</organism>
<feature type="transmembrane region" description="Helical" evidence="7">
    <location>
        <begin position="307"/>
        <end position="329"/>
    </location>
</feature>
<evidence type="ECO:0000256" key="7">
    <source>
        <dbReference type="SAM" id="Phobius"/>
    </source>
</evidence>
<evidence type="ECO:0000256" key="2">
    <source>
        <dbReference type="ARBA" id="ARBA00007543"/>
    </source>
</evidence>
<comment type="caution">
    <text evidence="8">The sequence shown here is derived from an EMBL/GenBank/DDBJ whole genome shotgun (WGS) entry which is preliminary data.</text>
</comment>
<evidence type="ECO:0000256" key="5">
    <source>
        <dbReference type="ARBA" id="ARBA00022989"/>
    </source>
</evidence>
<dbReference type="Pfam" id="PF02322">
    <property type="entry name" value="Cyt_bd_oxida_II"/>
    <property type="match status" value="1"/>
</dbReference>